<evidence type="ECO:0000313" key="1">
    <source>
        <dbReference type="EMBL" id="KAI7800014.1"/>
    </source>
</evidence>
<comment type="caution">
    <text evidence="1">The sequence shown here is derived from an EMBL/GenBank/DDBJ whole genome shotgun (WGS) entry which is preliminary data.</text>
</comment>
<keyword evidence="2" id="KW-1185">Reference proteome</keyword>
<dbReference type="AlphaFoldDB" id="A0A9W7WHX1"/>
<dbReference type="EMBL" id="JAFHDT010000015">
    <property type="protein sequence ID" value="KAI7800014.1"/>
    <property type="molecule type" value="Genomic_DNA"/>
</dbReference>
<sequence>INAEFHRLTATEDMFLAQLDAYMGNLTGVIRSRGGATCEKTGELIQILDEVRVFHIGENPKDLIKEYVDQADDCESDLAQLTIAVYVVRKEGGEFLQPPDDIGIVIE</sequence>
<name>A0A9W7WHX1_TRIRA</name>
<dbReference type="Proteomes" id="UP001059041">
    <property type="component" value="Linkage Group LG15"/>
</dbReference>
<reference evidence="1" key="1">
    <citation type="submission" date="2021-02" db="EMBL/GenBank/DDBJ databases">
        <title>Comparative genomics reveals that relaxation of natural selection precedes convergent phenotypic evolution of cavefish.</title>
        <authorList>
            <person name="Peng Z."/>
        </authorList>
    </citation>
    <scope>NUCLEOTIDE SEQUENCE</scope>
    <source>
        <tissue evidence="1">Muscle</tissue>
    </source>
</reference>
<gene>
    <name evidence="1" type="ORF">IRJ41_021145</name>
</gene>
<protein>
    <submittedName>
        <fullName evidence="1">Uncharacterized protein</fullName>
    </submittedName>
</protein>
<accession>A0A9W7WHX1</accession>
<feature type="non-terminal residue" evidence="1">
    <location>
        <position position="1"/>
    </location>
</feature>
<feature type="non-terminal residue" evidence="1">
    <location>
        <position position="107"/>
    </location>
</feature>
<organism evidence="1 2">
    <name type="scientific">Triplophysa rosa</name>
    <name type="common">Cave loach</name>
    <dbReference type="NCBI Taxonomy" id="992332"/>
    <lineage>
        <taxon>Eukaryota</taxon>
        <taxon>Metazoa</taxon>
        <taxon>Chordata</taxon>
        <taxon>Craniata</taxon>
        <taxon>Vertebrata</taxon>
        <taxon>Euteleostomi</taxon>
        <taxon>Actinopterygii</taxon>
        <taxon>Neopterygii</taxon>
        <taxon>Teleostei</taxon>
        <taxon>Ostariophysi</taxon>
        <taxon>Cypriniformes</taxon>
        <taxon>Nemacheilidae</taxon>
        <taxon>Triplophysa</taxon>
    </lineage>
</organism>
<evidence type="ECO:0000313" key="2">
    <source>
        <dbReference type="Proteomes" id="UP001059041"/>
    </source>
</evidence>
<proteinExistence type="predicted"/>